<evidence type="ECO:0000256" key="8">
    <source>
        <dbReference type="ARBA" id="ARBA00012964"/>
    </source>
</evidence>
<feature type="region of interest" description="Disordered" evidence="13">
    <location>
        <begin position="1"/>
        <end position="23"/>
    </location>
</feature>
<evidence type="ECO:0000256" key="9">
    <source>
        <dbReference type="ARBA" id="ARBA00022723"/>
    </source>
</evidence>
<dbReference type="InterPro" id="IPR039356">
    <property type="entry name" value="YfbR/HDDC2"/>
</dbReference>
<comment type="function">
    <text evidence="5">Catalyzes the dephosphorylation of the nucleoside 5'-monophosphates deoxyadenosine monophosphate (dAMP), deoxycytidine monophosphate (dCMP), deoxyguanosine monophosphate (dGMP) and deoxythymidine monophosphate (dTMP).</text>
</comment>
<feature type="compositionally biased region" description="Polar residues" evidence="13">
    <location>
        <begin position="1"/>
        <end position="19"/>
    </location>
</feature>
<evidence type="ECO:0000313" key="15">
    <source>
        <dbReference type="EMBL" id="KAF2836061.1"/>
    </source>
</evidence>
<evidence type="ECO:0000256" key="13">
    <source>
        <dbReference type="SAM" id="MobiDB-lite"/>
    </source>
</evidence>
<dbReference type="Proteomes" id="UP000799429">
    <property type="component" value="Unassembled WGS sequence"/>
</dbReference>
<comment type="cofactor">
    <cofactor evidence="3">
        <name>Co(2+)</name>
        <dbReference type="ChEBI" id="CHEBI:48828"/>
    </cofactor>
</comment>
<evidence type="ECO:0000256" key="3">
    <source>
        <dbReference type="ARBA" id="ARBA00001941"/>
    </source>
</evidence>
<sequence>MTLETGQSNGTTEYSSQRSEPPKWTVDSVLKTLTHPPPTTPTTSPLPFMHMLTRLKSTKREGWRRFKISYGESISDHMYRMSIITLLAPPALRSRLDIGRCTRMALVHDMAELLVGDITPVDGVSKPEKMRRELETMEFLCNGGPSSGGLLSQVPGTGGEEIMALFQEYEDDKTAEAHFVHDVDKLELILQMLEYEQLEEGKIDLGEFTHVAKRIVTPEVKAWTEDILEERRKLWEETVGRVPKGLPWKDWSEEELKKELKEETQKTLAGLKEYYGDLPKENGEKVNRA</sequence>
<comment type="catalytic activity">
    <reaction evidence="1">
        <text>a 2'-deoxyribonucleoside 5'-phosphate + H2O = a 2'-deoxyribonucleoside + phosphate</text>
        <dbReference type="Rhea" id="RHEA:36167"/>
        <dbReference type="ChEBI" id="CHEBI:15377"/>
        <dbReference type="ChEBI" id="CHEBI:18274"/>
        <dbReference type="ChEBI" id="CHEBI:43474"/>
        <dbReference type="ChEBI" id="CHEBI:65317"/>
        <dbReference type="EC" id="3.1.3.89"/>
    </reaction>
</comment>
<keyword evidence="10" id="KW-0378">Hydrolase</keyword>
<dbReference type="GO" id="GO:0009159">
    <property type="term" value="P:deoxyribonucleoside monophosphate catabolic process"/>
    <property type="evidence" value="ECO:0007669"/>
    <property type="project" value="UniProtKB-ARBA"/>
</dbReference>
<comment type="similarity">
    <text evidence="6">Belongs to the HDDC2 family.</text>
</comment>
<keyword evidence="11" id="KW-0460">Magnesium</keyword>
<keyword evidence="16" id="KW-1185">Reference proteome</keyword>
<accession>A0A9P4S5L2</accession>
<dbReference type="EMBL" id="MU006105">
    <property type="protein sequence ID" value="KAF2836061.1"/>
    <property type="molecule type" value="Genomic_DNA"/>
</dbReference>
<evidence type="ECO:0000256" key="2">
    <source>
        <dbReference type="ARBA" id="ARBA00001936"/>
    </source>
</evidence>
<keyword evidence="12" id="KW-0170">Cobalt</keyword>
<dbReference type="FunFam" id="1.10.3210.10:FF:000011">
    <property type="entry name" value="HD domain-containing protein 2"/>
    <property type="match status" value="1"/>
</dbReference>
<evidence type="ECO:0000256" key="7">
    <source>
        <dbReference type="ARBA" id="ARBA00011738"/>
    </source>
</evidence>
<comment type="caution">
    <text evidence="15">The sequence shown here is derived from an EMBL/GenBank/DDBJ whole genome shotgun (WGS) entry which is preliminary data.</text>
</comment>
<feature type="domain" description="HD" evidence="14">
    <location>
        <begin position="53"/>
        <end position="221"/>
    </location>
</feature>
<evidence type="ECO:0000256" key="1">
    <source>
        <dbReference type="ARBA" id="ARBA00001638"/>
    </source>
</evidence>
<evidence type="ECO:0000256" key="11">
    <source>
        <dbReference type="ARBA" id="ARBA00022842"/>
    </source>
</evidence>
<dbReference type="PANTHER" id="PTHR11845">
    <property type="entry name" value="5'-DEOXYNUCLEOTIDASE HDDC2"/>
    <property type="match status" value="1"/>
</dbReference>
<reference evidence="15" key="1">
    <citation type="journal article" date="2020" name="Stud. Mycol.">
        <title>101 Dothideomycetes genomes: a test case for predicting lifestyles and emergence of pathogens.</title>
        <authorList>
            <person name="Haridas S."/>
            <person name="Albert R."/>
            <person name="Binder M."/>
            <person name="Bloem J."/>
            <person name="Labutti K."/>
            <person name="Salamov A."/>
            <person name="Andreopoulos B."/>
            <person name="Baker S."/>
            <person name="Barry K."/>
            <person name="Bills G."/>
            <person name="Bluhm B."/>
            <person name="Cannon C."/>
            <person name="Castanera R."/>
            <person name="Culley D."/>
            <person name="Daum C."/>
            <person name="Ezra D."/>
            <person name="Gonzalez J."/>
            <person name="Henrissat B."/>
            <person name="Kuo A."/>
            <person name="Liang C."/>
            <person name="Lipzen A."/>
            <person name="Lutzoni F."/>
            <person name="Magnuson J."/>
            <person name="Mondo S."/>
            <person name="Nolan M."/>
            <person name="Ohm R."/>
            <person name="Pangilinan J."/>
            <person name="Park H.-J."/>
            <person name="Ramirez L."/>
            <person name="Alfaro M."/>
            <person name="Sun H."/>
            <person name="Tritt A."/>
            <person name="Yoshinaga Y."/>
            <person name="Zwiers L.-H."/>
            <person name="Turgeon B."/>
            <person name="Goodwin S."/>
            <person name="Spatafora J."/>
            <person name="Crous P."/>
            <person name="Grigoriev I."/>
        </authorList>
    </citation>
    <scope>NUCLEOTIDE SEQUENCE</scope>
    <source>
        <strain evidence="15">CBS 101060</strain>
    </source>
</reference>
<name>A0A9P4S5L2_9PEZI</name>
<protein>
    <recommendedName>
        <fullName evidence="8">5'-deoxynucleotidase</fullName>
        <ecNumber evidence="8">3.1.3.89</ecNumber>
    </recommendedName>
</protein>
<dbReference type="SUPFAM" id="SSF109604">
    <property type="entry name" value="HD-domain/PDEase-like"/>
    <property type="match status" value="1"/>
</dbReference>
<evidence type="ECO:0000256" key="5">
    <source>
        <dbReference type="ARBA" id="ARBA00004074"/>
    </source>
</evidence>
<dbReference type="OrthoDB" id="10254258at2759"/>
<evidence type="ECO:0000256" key="6">
    <source>
        <dbReference type="ARBA" id="ARBA00009999"/>
    </source>
</evidence>
<proteinExistence type="inferred from homology"/>
<comment type="cofactor">
    <cofactor evidence="4">
        <name>Mg(2+)</name>
        <dbReference type="ChEBI" id="CHEBI:18420"/>
    </cofactor>
</comment>
<gene>
    <name evidence="15" type="ORF">M501DRAFT_1026278</name>
</gene>
<organism evidence="15 16">
    <name type="scientific">Patellaria atrata CBS 101060</name>
    <dbReference type="NCBI Taxonomy" id="1346257"/>
    <lineage>
        <taxon>Eukaryota</taxon>
        <taxon>Fungi</taxon>
        <taxon>Dikarya</taxon>
        <taxon>Ascomycota</taxon>
        <taxon>Pezizomycotina</taxon>
        <taxon>Dothideomycetes</taxon>
        <taxon>Dothideomycetes incertae sedis</taxon>
        <taxon>Patellariales</taxon>
        <taxon>Patellariaceae</taxon>
        <taxon>Patellaria</taxon>
    </lineage>
</organism>
<dbReference type="PANTHER" id="PTHR11845:SF13">
    <property type="entry name" value="5'-DEOXYNUCLEOTIDASE HDDC2"/>
    <property type="match status" value="1"/>
</dbReference>
<dbReference type="InterPro" id="IPR006674">
    <property type="entry name" value="HD_domain"/>
</dbReference>
<dbReference type="GO" id="GO:0005737">
    <property type="term" value="C:cytoplasm"/>
    <property type="evidence" value="ECO:0007669"/>
    <property type="project" value="TreeGrafter"/>
</dbReference>
<dbReference type="GO" id="GO:0046872">
    <property type="term" value="F:metal ion binding"/>
    <property type="evidence" value="ECO:0007669"/>
    <property type="project" value="UniProtKB-KW"/>
</dbReference>
<dbReference type="EC" id="3.1.3.89" evidence="8"/>
<keyword evidence="9" id="KW-0479">Metal-binding</keyword>
<evidence type="ECO:0000256" key="10">
    <source>
        <dbReference type="ARBA" id="ARBA00022801"/>
    </source>
</evidence>
<comment type="subunit">
    <text evidence="7">Homodimer.</text>
</comment>
<evidence type="ECO:0000256" key="12">
    <source>
        <dbReference type="ARBA" id="ARBA00023285"/>
    </source>
</evidence>
<dbReference type="Gene3D" id="1.10.3210.10">
    <property type="entry name" value="Hypothetical protein af1432"/>
    <property type="match status" value="1"/>
</dbReference>
<comment type="cofactor">
    <cofactor evidence="2">
        <name>Mn(2+)</name>
        <dbReference type="ChEBI" id="CHEBI:29035"/>
    </cofactor>
</comment>
<dbReference type="Pfam" id="PF13023">
    <property type="entry name" value="HD_3"/>
    <property type="match status" value="1"/>
</dbReference>
<dbReference type="AlphaFoldDB" id="A0A9P4S5L2"/>
<evidence type="ECO:0000256" key="4">
    <source>
        <dbReference type="ARBA" id="ARBA00001946"/>
    </source>
</evidence>
<evidence type="ECO:0000259" key="14">
    <source>
        <dbReference type="Pfam" id="PF13023"/>
    </source>
</evidence>
<evidence type="ECO:0000313" key="16">
    <source>
        <dbReference type="Proteomes" id="UP000799429"/>
    </source>
</evidence>
<dbReference type="GO" id="GO:0002953">
    <property type="term" value="F:5'-deoxynucleotidase activity"/>
    <property type="evidence" value="ECO:0007669"/>
    <property type="project" value="UniProtKB-EC"/>
</dbReference>